<dbReference type="RefSeq" id="WP_308990425.1">
    <property type="nucleotide sequence ID" value="NZ_CP155618.1"/>
</dbReference>
<dbReference type="Gene3D" id="2.60.40.1760">
    <property type="entry name" value="glycosyl hydrolase (family 31)"/>
    <property type="match status" value="1"/>
</dbReference>
<dbReference type="SUPFAM" id="SSF51445">
    <property type="entry name" value="(Trans)glycosidases"/>
    <property type="match status" value="1"/>
</dbReference>
<dbReference type="EMBL" id="CP155618">
    <property type="protein sequence ID" value="XBL14980.1"/>
    <property type="molecule type" value="Genomic_DNA"/>
</dbReference>
<comment type="similarity">
    <text evidence="1 2">Belongs to the glycosyl hydrolase 31 family.</text>
</comment>
<dbReference type="GO" id="GO:0030246">
    <property type="term" value="F:carbohydrate binding"/>
    <property type="evidence" value="ECO:0007669"/>
    <property type="project" value="InterPro"/>
</dbReference>
<dbReference type="CDD" id="cd14752">
    <property type="entry name" value="GH31_N"/>
    <property type="match status" value="1"/>
</dbReference>
<dbReference type="InterPro" id="IPR048395">
    <property type="entry name" value="Glyco_hydro_31_C"/>
</dbReference>
<dbReference type="CDD" id="cd06591">
    <property type="entry name" value="GH31_xylosidase_XylS"/>
    <property type="match status" value="1"/>
</dbReference>
<dbReference type="GO" id="GO:0005975">
    <property type="term" value="P:carbohydrate metabolic process"/>
    <property type="evidence" value="ECO:0007669"/>
    <property type="project" value="InterPro"/>
</dbReference>
<proteinExistence type="inferred from homology"/>
<dbReference type="KEGG" id="mlil:QLS71_002940"/>
<feature type="domain" description="DUF5110" evidence="5">
    <location>
        <begin position="705"/>
        <end position="769"/>
    </location>
</feature>
<dbReference type="AlphaFoldDB" id="A0AAU7EIL3"/>
<dbReference type="Pfam" id="PF01055">
    <property type="entry name" value="Glyco_hydro_31_2nd"/>
    <property type="match status" value="1"/>
</dbReference>
<dbReference type="InterPro" id="IPR011013">
    <property type="entry name" value="Gal_mutarotase_sf_dom"/>
</dbReference>
<dbReference type="SUPFAM" id="SSF51011">
    <property type="entry name" value="Glycosyl hydrolase domain"/>
    <property type="match status" value="1"/>
</dbReference>
<dbReference type="GO" id="GO:0004553">
    <property type="term" value="F:hydrolase activity, hydrolyzing O-glycosyl compounds"/>
    <property type="evidence" value="ECO:0007669"/>
    <property type="project" value="InterPro"/>
</dbReference>
<feature type="domain" description="Glycosyl hydrolase family 31 C-terminal" evidence="6">
    <location>
        <begin position="590"/>
        <end position="690"/>
    </location>
</feature>
<evidence type="ECO:0000259" key="4">
    <source>
        <dbReference type="Pfam" id="PF13802"/>
    </source>
</evidence>
<evidence type="ECO:0000256" key="2">
    <source>
        <dbReference type="RuleBase" id="RU361185"/>
    </source>
</evidence>
<dbReference type="Proteomes" id="UP001224325">
    <property type="component" value="Chromosome"/>
</dbReference>
<dbReference type="Gene3D" id="3.20.20.80">
    <property type="entry name" value="Glycosidases"/>
    <property type="match status" value="1"/>
</dbReference>
<evidence type="ECO:0000259" key="5">
    <source>
        <dbReference type="Pfam" id="PF17137"/>
    </source>
</evidence>
<evidence type="ECO:0000259" key="3">
    <source>
        <dbReference type="Pfam" id="PF01055"/>
    </source>
</evidence>
<dbReference type="PANTHER" id="PTHR43863">
    <property type="entry name" value="HYDROLASE, PUTATIVE (AFU_ORTHOLOGUE AFUA_1G03140)-RELATED"/>
    <property type="match status" value="1"/>
</dbReference>
<dbReference type="Pfam" id="PF13802">
    <property type="entry name" value="Gal_mutarotas_2"/>
    <property type="match status" value="1"/>
</dbReference>
<dbReference type="PANTHER" id="PTHR43863:SF2">
    <property type="entry name" value="MALTASE-GLUCOAMYLASE"/>
    <property type="match status" value="1"/>
</dbReference>
<dbReference type="InterPro" id="IPR017853">
    <property type="entry name" value="GH"/>
</dbReference>
<protein>
    <submittedName>
        <fullName evidence="7">TIM-barrel domain-containing protein</fullName>
    </submittedName>
</protein>
<evidence type="ECO:0000256" key="1">
    <source>
        <dbReference type="ARBA" id="ARBA00007806"/>
    </source>
</evidence>
<dbReference type="Gene3D" id="2.60.40.1180">
    <property type="entry name" value="Golgi alpha-mannosidase II"/>
    <property type="match status" value="2"/>
</dbReference>
<feature type="domain" description="Glycoside hydrolase family 31 TIM barrel" evidence="3">
    <location>
        <begin position="241"/>
        <end position="580"/>
    </location>
</feature>
<dbReference type="InterPro" id="IPR025887">
    <property type="entry name" value="Glyco_hydro_31_N_dom"/>
</dbReference>
<keyword evidence="2" id="KW-0326">Glycosidase</keyword>
<dbReference type="InterPro" id="IPR033403">
    <property type="entry name" value="DUF5110"/>
</dbReference>
<dbReference type="Pfam" id="PF21365">
    <property type="entry name" value="Glyco_hydro_31_3rd"/>
    <property type="match status" value="1"/>
</dbReference>
<keyword evidence="8" id="KW-1185">Reference proteome</keyword>
<organism evidence="7 8">
    <name type="scientific">Mariniflexile litorale</name>
    <dbReference type="NCBI Taxonomy" id="3045158"/>
    <lineage>
        <taxon>Bacteria</taxon>
        <taxon>Pseudomonadati</taxon>
        <taxon>Bacteroidota</taxon>
        <taxon>Flavobacteriia</taxon>
        <taxon>Flavobacteriales</taxon>
        <taxon>Flavobacteriaceae</taxon>
        <taxon>Mariniflexile</taxon>
    </lineage>
</organism>
<gene>
    <name evidence="7" type="ORF">QLS71_002940</name>
</gene>
<dbReference type="InterPro" id="IPR000322">
    <property type="entry name" value="Glyco_hydro_31_TIM"/>
</dbReference>
<sequence>MHFKLFLFIFFFSILSIQGQNTYVKTEHGLKAEIDSLVIELQFYTSKNVRVLKSKKGFDFEKNSLSVIAEPKQIEFKIIDADAHTVTISSDDLIVALDLVSGVVSFQDIKGTSLLKEKSNGSHLDPKMDVNEPSFRVKQEFQLDKDEFIYGLGQFQEGKMSQRNQKLFMRQDNKETVVPIIQSNKGYGVFWDNYAPTTFYDNPEVTSFDSEVGELIDYYFMYGKNADGVVKQIRTLTGEAPMMPYWTFGYWQSKERYESQEETVGVVKKYRDLGVPIDGVIQDWQYWGDNYNWNGMTFGNPEFPDPEKLTKEIHDLNAHIIISVWASFGPETTPFKTLKDKNMLLDFTTYPERAVNYWPAKPDDPLAGVKVYDAYNPEARDIYWDYLNKGIFSKGVDGWWLDSTEPDHLDIKDKDFDTQTHLGSFRKVRNAFPLMTVGGVYKHQRETTSDKRVFILTRSAFAGQQRYAANSWSGDIVSNWKTLENQISAGLNFVSAGIPYWNTDIGGFFAWEYPEGIKNPSFQELYVRWLQYGAFTPMMRSHGTTTPREIYQLGERGDWNFDAVEKFINLRYRLLPYIYSESWQVTSNASTLMRPLFMDFSEDTKALDLNDEFMFGKSILVAPVTEAMYTEGKNDSLATFDKTGSRKLYLPASTEWFDFWTGEKFNGGQEIEKEVPIDIMPLYVKAGSILPLGPKVQYANEKLGPIEIRIYPGADAHFTYYDDERDNYNYEEGAYATIEFTWDDSKNKLTVSDRKGDFKGLPKNIEFKILKVQDKNSSGIYPSTTKTNFLYTGKSKTLRIK</sequence>
<evidence type="ECO:0000313" key="7">
    <source>
        <dbReference type="EMBL" id="XBL14980.1"/>
    </source>
</evidence>
<dbReference type="SUPFAM" id="SSF74650">
    <property type="entry name" value="Galactose mutarotase-like"/>
    <property type="match status" value="1"/>
</dbReference>
<dbReference type="InterPro" id="IPR051816">
    <property type="entry name" value="Glycosyl_Hydrolase_31"/>
</dbReference>
<accession>A0AAU7EIL3</accession>
<name>A0AAU7EIL3_9FLAO</name>
<feature type="domain" description="Glycoside hydrolase family 31 N-terminal" evidence="4">
    <location>
        <begin position="39"/>
        <end position="199"/>
    </location>
</feature>
<reference evidence="7" key="1">
    <citation type="submission" date="2024-04" db="EMBL/GenBank/DDBJ databases">
        <title>Mariniflexile litorale, isolated from the shallow sediments of the Sea of Japan.</title>
        <authorList>
            <person name="Romanenko L."/>
            <person name="Isaeva M."/>
        </authorList>
    </citation>
    <scope>NUCLEOTIDE SEQUENCE [LARGE SCALE GENOMIC DNA]</scope>
    <source>
        <strain evidence="7">KMM 9835</strain>
    </source>
</reference>
<dbReference type="Pfam" id="PF17137">
    <property type="entry name" value="DUF5110"/>
    <property type="match status" value="1"/>
</dbReference>
<keyword evidence="2" id="KW-0378">Hydrolase</keyword>
<evidence type="ECO:0000313" key="8">
    <source>
        <dbReference type="Proteomes" id="UP001224325"/>
    </source>
</evidence>
<dbReference type="InterPro" id="IPR013780">
    <property type="entry name" value="Glyco_hydro_b"/>
</dbReference>
<evidence type="ECO:0000259" key="6">
    <source>
        <dbReference type="Pfam" id="PF21365"/>
    </source>
</evidence>